<keyword evidence="5" id="KW-1185">Reference proteome</keyword>
<keyword evidence="4" id="KW-0282">Flagellum</keyword>
<keyword evidence="2" id="KW-0975">Bacterial flagellum</keyword>
<organism evidence="4 5">
    <name type="scientific">Sphingomonas colocasiae</name>
    <dbReference type="NCBI Taxonomy" id="1848973"/>
    <lineage>
        <taxon>Bacteria</taxon>
        <taxon>Pseudomonadati</taxon>
        <taxon>Pseudomonadota</taxon>
        <taxon>Alphaproteobacteria</taxon>
        <taxon>Sphingomonadales</taxon>
        <taxon>Sphingomonadaceae</taxon>
        <taxon>Sphingomonas</taxon>
    </lineage>
</organism>
<dbReference type="InterPro" id="IPR006299">
    <property type="entry name" value="FlgC"/>
</dbReference>
<dbReference type="Proteomes" id="UP000706039">
    <property type="component" value="Unassembled WGS sequence"/>
</dbReference>
<evidence type="ECO:0000259" key="3">
    <source>
        <dbReference type="Pfam" id="PF06429"/>
    </source>
</evidence>
<keyword evidence="4" id="KW-0969">Cilium</keyword>
<dbReference type="InterPro" id="IPR010930">
    <property type="entry name" value="Flg_bb/hook_C_dom"/>
</dbReference>
<evidence type="ECO:0000313" key="5">
    <source>
        <dbReference type="Proteomes" id="UP000706039"/>
    </source>
</evidence>
<dbReference type="Pfam" id="PF06429">
    <property type="entry name" value="Flg_bbr_C"/>
    <property type="match status" value="1"/>
</dbReference>
<comment type="similarity">
    <text evidence="1">Belongs to the flagella basal body rod proteins family.</text>
</comment>
<gene>
    <name evidence="4" type="primary">flgC</name>
    <name evidence="4" type="ORF">K7G82_24850</name>
</gene>
<evidence type="ECO:0000313" key="4">
    <source>
        <dbReference type="EMBL" id="MBY8825554.1"/>
    </source>
</evidence>
<proteinExistence type="inferred from homology"/>
<dbReference type="NCBIfam" id="TIGR01395">
    <property type="entry name" value="FlgC"/>
    <property type="match status" value="1"/>
</dbReference>
<reference evidence="4 5" key="1">
    <citation type="submission" date="2021-08" db="EMBL/GenBank/DDBJ databases">
        <authorList>
            <person name="Tuo L."/>
        </authorList>
    </citation>
    <scope>NUCLEOTIDE SEQUENCE [LARGE SCALE GENOMIC DNA]</scope>
    <source>
        <strain evidence="4 5">JCM 31229</strain>
    </source>
</reference>
<dbReference type="EMBL" id="JAINVV010000012">
    <property type="protein sequence ID" value="MBY8825554.1"/>
    <property type="molecule type" value="Genomic_DNA"/>
</dbReference>
<sequence>MPVDAIGIGRSALDVEWQRLQIIAQNLANQNTSRIAGGGTYRPLRVISGPAGDFSRMITAGQPVATPQGVRVISIEADGGNVRRIYDPGHPDAGADGFVAYPGVDLASEMTLLSKTARVYESNLTLISLAQQMNMRALELGKR</sequence>
<name>A0ABS7PZY3_9SPHN</name>
<evidence type="ECO:0000256" key="1">
    <source>
        <dbReference type="ARBA" id="ARBA00009677"/>
    </source>
</evidence>
<evidence type="ECO:0000256" key="2">
    <source>
        <dbReference type="RuleBase" id="RU362062"/>
    </source>
</evidence>
<comment type="subcellular location">
    <subcellularLocation>
        <location evidence="2">Bacterial flagellum basal body</location>
    </subcellularLocation>
</comment>
<keyword evidence="4" id="KW-0966">Cell projection</keyword>
<dbReference type="RefSeq" id="WP_222992654.1">
    <property type="nucleotide sequence ID" value="NZ_JAINVV010000012.1"/>
</dbReference>
<comment type="subunit">
    <text evidence="2">The basal body constitutes a major portion of the flagellar organelle and consists of four rings (L,P,S, and M) mounted on a central rod. The rod consists of about 26 subunits of FlgG in the distal portion, and FlgB, FlgC and FlgF are thought to build up the proximal portion of the rod with about 6 subunits each.</text>
</comment>
<protein>
    <recommendedName>
        <fullName evidence="2">Flagellar basal-body rod protein FlgC</fullName>
    </recommendedName>
</protein>
<accession>A0ABS7PZY3</accession>
<feature type="domain" description="Flagellar basal-body/hook protein C-terminal" evidence="3">
    <location>
        <begin position="96"/>
        <end position="140"/>
    </location>
</feature>
<comment type="caution">
    <text evidence="4">The sequence shown here is derived from an EMBL/GenBank/DDBJ whole genome shotgun (WGS) entry which is preliminary data.</text>
</comment>